<feature type="domain" description="Transposase IS116/IS110/IS902 C-terminal" evidence="2">
    <location>
        <begin position="227"/>
        <end position="303"/>
    </location>
</feature>
<evidence type="ECO:0000259" key="2">
    <source>
        <dbReference type="Pfam" id="PF02371"/>
    </source>
</evidence>
<dbReference type="InterPro" id="IPR003346">
    <property type="entry name" value="Transposase_20"/>
</dbReference>
<organism evidence="3">
    <name type="scientific">Leptospirillum sp. Group II '5-way CG'</name>
    <dbReference type="NCBI Taxonomy" id="419541"/>
    <lineage>
        <taxon>Bacteria</taxon>
        <taxon>Pseudomonadati</taxon>
        <taxon>Nitrospirota</taxon>
        <taxon>Nitrospiria</taxon>
        <taxon>Nitrospirales</taxon>
        <taxon>Nitrospiraceae</taxon>
        <taxon>Leptospirillum</taxon>
    </lineage>
</organism>
<dbReference type="EMBL" id="DS995259">
    <property type="protein sequence ID" value="EDZ39982.1"/>
    <property type="molecule type" value="Genomic_DNA"/>
</dbReference>
<dbReference type="GO" id="GO:0006313">
    <property type="term" value="P:DNA transposition"/>
    <property type="evidence" value="ECO:0007669"/>
    <property type="project" value="InterPro"/>
</dbReference>
<name>B6AKI8_9BACT</name>
<dbReference type="PANTHER" id="PTHR33055">
    <property type="entry name" value="TRANSPOSASE FOR INSERTION SEQUENCE ELEMENT IS1111A"/>
    <property type="match status" value="1"/>
</dbReference>
<dbReference type="GO" id="GO:0003677">
    <property type="term" value="F:DNA binding"/>
    <property type="evidence" value="ECO:0007669"/>
    <property type="project" value="InterPro"/>
</dbReference>
<accession>B6AKI8</accession>
<dbReference type="InterPro" id="IPR047650">
    <property type="entry name" value="Transpos_IS110"/>
</dbReference>
<reference evidence="3" key="2">
    <citation type="journal article" date="2008" name="PLoS Biol.">
        <title>Population genomic analysis of strain variation in Leptospirillum group II bacteria involved in acid mine drainage formation.</title>
        <authorList>
            <person name="Simmons S.L."/>
            <person name="Dibartolo G."/>
            <person name="Denef V.J."/>
            <person name="Goltsman D.S."/>
            <person name="Thelen M.P."/>
            <person name="Banfield J.F."/>
        </authorList>
    </citation>
    <scope>NUCLEOTIDE SEQUENCE [LARGE SCALE GENOMIC DNA]</scope>
</reference>
<proteinExistence type="predicted"/>
<evidence type="ECO:0000313" key="3">
    <source>
        <dbReference type="EMBL" id="EDZ39982.1"/>
    </source>
</evidence>
<feature type="domain" description="Transposase IS110-like N-terminal" evidence="1">
    <location>
        <begin position="21"/>
        <end position="159"/>
    </location>
</feature>
<dbReference type="Pfam" id="PF02371">
    <property type="entry name" value="Transposase_20"/>
    <property type="match status" value="1"/>
</dbReference>
<gene>
    <name evidence="3" type="ORF">CGL2_11111001</name>
</gene>
<sequence>MKIQTPKKTKAPQESMLARVCVDLSKNTFHIVGLDARGNKVLRKKFNREGFQTWLACLDHPVVVAMEACGGAQWWGQVCQSLGHTPMLIPPHHVKPFATSQKNDFNDAEAIGEASLRPRTTTVPVKTPEQQDLAMMIAARQGLINDRTALANRTRSFLLERGFVLPQGIAALESRLSELLDDGTNSLTLVTRTLIRELQAQIRSQTGKIGEIDAMMATLVRSDETTRLLQTIPGVGPLVAAALIAVIGDPRRFASGRDMAAFLGLVPSQHTSGDKVRLGRITKRGDSGLRSLLVQGAQAALRAAEITGSGKMKDGKLRTWLLDLLKRKDTRNKAVVALANKMARMAWAIWKNDTVYTAAA</sequence>
<reference evidence="3" key="1">
    <citation type="journal article" date="2004" name="Nature">
        <title>Community structure and metabolism through reconstruction of microbial genomes from the environment.</title>
        <authorList>
            <person name="Tyson G.W."/>
            <person name="Chapman J."/>
            <person name="Hugenholtz P."/>
            <person name="Allen E.E."/>
            <person name="Ram R.J."/>
            <person name="Richardson P.M."/>
            <person name="Solovyev V.V."/>
            <person name="Rubin E.M."/>
            <person name="Rokhsar D.S."/>
            <person name="Banfield J.F."/>
        </authorList>
    </citation>
    <scope>NUCLEOTIDE SEQUENCE [LARGE SCALE GENOMIC DNA]</scope>
</reference>
<dbReference type="Pfam" id="PF01548">
    <property type="entry name" value="DEDD_Tnp_IS110"/>
    <property type="match status" value="1"/>
</dbReference>
<dbReference type="AlphaFoldDB" id="B6AKI8"/>
<dbReference type="InterPro" id="IPR002525">
    <property type="entry name" value="Transp_IS110-like_N"/>
</dbReference>
<evidence type="ECO:0000259" key="1">
    <source>
        <dbReference type="Pfam" id="PF01548"/>
    </source>
</evidence>
<protein>
    <submittedName>
        <fullName evidence="3">Transposase</fullName>
    </submittedName>
</protein>
<dbReference type="NCBIfam" id="NF033542">
    <property type="entry name" value="transpos_IS110"/>
    <property type="match status" value="1"/>
</dbReference>
<dbReference type="PANTHER" id="PTHR33055:SF3">
    <property type="entry name" value="PUTATIVE TRANSPOSASE FOR IS117-RELATED"/>
    <property type="match status" value="1"/>
</dbReference>
<dbReference type="GO" id="GO:0004803">
    <property type="term" value="F:transposase activity"/>
    <property type="evidence" value="ECO:0007669"/>
    <property type="project" value="InterPro"/>
</dbReference>